<sequence>MTKSIRKMKKILDQIMILCCMAAALFCFTFCSDDLDIQQEYPFTVEAMPVADKIAGGQTVEIRLEITEEGNFSGTLYTLRYFQPDGNGLLKLEDGTVLKPNDRYLLSEKKFRLYYTSRSTNEAQTIDLYFENNWQDVRQLSFSFNNRNDGAEKTEGGVRAQ</sequence>
<gene>
    <name evidence="1" type="ORF">BACOVA_00456</name>
</gene>
<reference evidence="1 2" key="1">
    <citation type="submission" date="2007-03" db="EMBL/GenBank/DDBJ databases">
        <authorList>
            <person name="Fulton L."/>
            <person name="Clifton S."/>
            <person name="Fulton B."/>
            <person name="Xu J."/>
            <person name="Minx P."/>
            <person name="Pepin K.H."/>
            <person name="Johnson M."/>
            <person name="Thiruvilangam P."/>
            <person name="Bhonagiri V."/>
            <person name="Nash W.E."/>
            <person name="Mardis E.R."/>
            <person name="Wilson R.K."/>
        </authorList>
    </citation>
    <scope>NUCLEOTIDE SEQUENCE [LARGE SCALE GENOMIC DNA]</scope>
    <source>
        <strain evidence="2">ATCC 8483 / DSM 1896 / JCM 5824 / BCRC 10623 / CCUG 4943 / NCTC 11153</strain>
    </source>
</reference>
<organism evidence="1 2">
    <name type="scientific">Bacteroides ovatus (strain ATCC 8483 / DSM 1896 / JCM 5824 / BCRC 10623 / CCUG 4943 / NCTC 11153)</name>
    <dbReference type="NCBI Taxonomy" id="411476"/>
    <lineage>
        <taxon>Bacteria</taxon>
        <taxon>Pseudomonadati</taxon>
        <taxon>Bacteroidota</taxon>
        <taxon>Bacteroidia</taxon>
        <taxon>Bacteroidales</taxon>
        <taxon>Bacteroidaceae</taxon>
        <taxon>Bacteroides</taxon>
    </lineage>
</organism>
<comment type="caution">
    <text evidence="1">The sequence shown here is derived from an EMBL/GenBank/DDBJ whole genome shotgun (WGS) entry which is preliminary data.</text>
</comment>
<accession>A0AAN3ACD5</accession>
<dbReference type="EMBL" id="AAXF02000033">
    <property type="protein sequence ID" value="EDO13831.1"/>
    <property type="molecule type" value="Genomic_DNA"/>
</dbReference>
<evidence type="ECO:0000313" key="1">
    <source>
        <dbReference type="EMBL" id="EDO13831.1"/>
    </source>
</evidence>
<reference evidence="2" key="2">
    <citation type="submission" date="2007-04" db="EMBL/GenBank/DDBJ databases">
        <title>Draft genome sequence of Bacteroides ovatus (ATCC 8483).</title>
        <authorList>
            <person name="Sudarsanam P."/>
            <person name="Ley R."/>
            <person name="Guruge J."/>
            <person name="Turnbaugh P.J."/>
            <person name="Mahowald M."/>
            <person name="Liep D."/>
            <person name="Gordon J."/>
        </authorList>
    </citation>
    <scope>NUCLEOTIDE SEQUENCE [LARGE SCALE GENOMIC DNA]</scope>
    <source>
        <strain evidence="2">ATCC 8483 / DSM 1896 / JCM 5824 / BCRC 10623 / CCUG 4943 / NCTC 11153</strain>
    </source>
</reference>
<name>A0AAN3ACD5_BACO1</name>
<dbReference type="InterPro" id="IPR038707">
    <property type="entry name" value="TraQ_sf"/>
</dbReference>
<evidence type="ECO:0008006" key="3">
    <source>
        <dbReference type="Google" id="ProtNLM"/>
    </source>
</evidence>
<protein>
    <recommendedName>
        <fullName evidence="3">DUF3872 domain-containing protein</fullName>
    </recommendedName>
</protein>
<dbReference type="Pfam" id="PF12988">
    <property type="entry name" value="TraQ_transposon"/>
    <property type="match status" value="1"/>
</dbReference>
<dbReference type="Gene3D" id="2.60.40.2410">
    <property type="entry name" value="Uncharacterised protein PF12988, DUF3872"/>
    <property type="match status" value="1"/>
</dbReference>
<dbReference type="Proteomes" id="UP000005475">
    <property type="component" value="Unassembled WGS sequence"/>
</dbReference>
<dbReference type="InterPro" id="IPR024355">
    <property type="entry name" value="TraQ_bacteroidetes"/>
</dbReference>
<proteinExistence type="predicted"/>
<evidence type="ECO:0000313" key="2">
    <source>
        <dbReference type="Proteomes" id="UP000005475"/>
    </source>
</evidence>
<dbReference type="AlphaFoldDB" id="A0AAN3ACD5"/>